<keyword evidence="3" id="KW-1185">Reference proteome</keyword>
<dbReference type="AlphaFoldDB" id="A0A4Z2E3Q6"/>
<dbReference type="Proteomes" id="UP000314294">
    <property type="component" value="Unassembled WGS sequence"/>
</dbReference>
<name>A0A4Z2E3Q6_9TELE</name>
<evidence type="ECO:0000313" key="2">
    <source>
        <dbReference type="EMBL" id="TNN23190.1"/>
    </source>
</evidence>
<organism evidence="2 3">
    <name type="scientific">Liparis tanakae</name>
    <name type="common">Tanaka's snailfish</name>
    <dbReference type="NCBI Taxonomy" id="230148"/>
    <lineage>
        <taxon>Eukaryota</taxon>
        <taxon>Metazoa</taxon>
        <taxon>Chordata</taxon>
        <taxon>Craniata</taxon>
        <taxon>Vertebrata</taxon>
        <taxon>Euteleostomi</taxon>
        <taxon>Actinopterygii</taxon>
        <taxon>Neopterygii</taxon>
        <taxon>Teleostei</taxon>
        <taxon>Neoteleostei</taxon>
        <taxon>Acanthomorphata</taxon>
        <taxon>Eupercaria</taxon>
        <taxon>Perciformes</taxon>
        <taxon>Cottioidei</taxon>
        <taxon>Cottales</taxon>
        <taxon>Liparidae</taxon>
        <taxon>Liparis</taxon>
    </lineage>
</organism>
<reference evidence="2 3" key="1">
    <citation type="submission" date="2019-03" db="EMBL/GenBank/DDBJ databases">
        <title>First draft genome of Liparis tanakae, snailfish: a comprehensive survey of snailfish specific genes.</title>
        <authorList>
            <person name="Kim W."/>
            <person name="Song I."/>
            <person name="Jeong J.-H."/>
            <person name="Kim D."/>
            <person name="Kim S."/>
            <person name="Ryu S."/>
            <person name="Song J.Y."/>
            <person name="Lee S.K."/>
        </authorList>
    </citation>
    <scope>NUCLEOTIDE SEQUENCE [LARGE SCALE GENOMIC DNA]</scope>
    <source>
        <tissue evidence="2">Muscle</tissue>
    </source>
</reference>
<proteinExistence type="predicted"/>
<protein>
    <submittedName>
        <fullName evidence="2">Uncharacterized protein</fullName>
    </submittedName>
</protein>
<evidence type="ECO:0000313" key="3">
    <source>
        <dbReference type="Proteomes" id="UP000314294"/>
    </source>
</evidence>
<feature type="region of interest" description="Disordered" evidence="1">
    <location>
        <begin position="18"/>
        <end position="47"/>
    </location>
</feature>
<sequence length="47" mass="4838">MPWSASVGTTSKTAFTACGTLSPPCRGRRSARLSPPVLQAHDAPAPT</sequence>
<comment type="caution">
    <text evidence="2">The sequence shown here is derived from an EMBL/GenBank/DDBJ whole genome shotgun (WGS) entry which is preliminary data.</text>
</comment>
<dbReference type="EMBL" id="SRLO01019441">
    <property type="protein sequence ID" value="TNN23190.1"/>
    <property type="molecule type" value="Genomic_DNA"/>
</dbReference>
<evidence type="ECO:0000256" key="1">
    <source>
        <dbReference type="SAM" id="MobiDB-lite"/>
    </source>
</evidence>
<accession>A0A4Z2E3Q6</accession>
<gene>
    <name evidence="2" type="ORF">EYF80_066692</name>
</gene>